<protein>
    <submittedName>
        <fullName evidence="7">Tricyclene synthase</fullName>
    </submittedName>
</protein>
<feature type="domain" description="Terpene synthase N-terminal" evidence="5">
    <location>
        <begin position="62"/>
        <end position="251"/>
    </location>
</feature>
<dbReference type="FunFam" id="1.50.10.130:FF:000001">
    <property type="entry name" value="Isoprene synthase, chloroplastic"/>
    <property type="match status" value="1"/>
</dbReference>
<dbReference type="SFLD" id="SFLDS00005">
    <property type="entry name" value="Isoprenoid_Synthase_Type_I"/>
    <property type="match status" value="1"/>
</dbReference>
<accession>A0A8T0KDE8</accession>
<evidence type="ECO:0000256" key="1">
    <source>
        <dbReference type="ARBA" id="ARBA00001946"/>
    </source>
</evidence>
<evidence type="ECO:0000256" key="2">
    <source>
        <dbReference type="ARBA" id="ARBA00022723"/>
    </source>
</evidence>
<keyword evidence="4" id="KW-0456">Lyase</keyword>
<dbReference type="EMBL" id="JABFOF010000005">
    <property type="protein sequence ID" value="KAG2397289.1"/>
    <property type="molecule type" value="Genomic_DNA"/>
</dbReference>
<dbReference type="Gene3D" id="1.50.10.130">
    <property type="entry name" value="Terpene synthase, N-terminal domain"/>
    <property type="match status" value="1"/>
</dbReference>
<comment type="caution">
    <text evidence="7">The sequence shown here is derived from an EMBL/GenBank/DDBJ whole genome shotgun (WGS) entry which is preliminary data.</text>
</comment>
<dbReference type="InterPro" id="IPR036965">
    <property type="entry name" value="Terpene_synth_N_sf"/>
</dbReference>
<dbReference type="PANTHER" id="PTHR31225:SF252">
    <property type="entry name" value="TERPENE SYNTHASE 12-RELATED"/>
    <property type="match status" value="1"/>
</dbReference>
<dbReference type="InterPro" id="IPR001906">
    <property type="entry name" value="Terpene_synth_N"/>
</dbReference>
<dbReference type="FunFam" id="1.10.600.10:FF:000007">
    <property type="entry name" value="Isoprene synthase, chloroplastic"/>
    <property type="match status" value="1"/>
</dbReference>
<evidence type="ECO:0000256" key="3">
    <source>
        <dbReference type="ARBA" id="ARBA00022842"/>
    </source>
</evidence>
<dbReference type="Pfam" id="PF03936">
    <property type="entry name" value="Terpene_synth_C"/>
    <property type="match status" value="1"/>
</dbReference>
<dbReference type="InterPro" id="IPR034741">
    <property type="entry name" value="Terpene_cyclase-like_1_C"/>
</dbReference>
<comment type="cofactor">
    <cofactor evidence="1">
        <name>Mg(2+)</name>
        <dbReference type="ChEBI" id="CHEBI:18420"/>
    </cofactor>
</comment>
<dbReference type="GO" id="GO:0080027">
    <property type="term" value="P:response to herbivore"/>
    <property type="evidence" value="ECO:0007669"/>
    <property type="project" value="UniProtKB-ARBA"/>
</dbReference>
<dbReference type="GO" id="GO:0000287">
    <property type="term" value="F:magnesium ion binding"/>
    <property type="evidence" value="ECO:0007669"/>
    <property type="project" value="InterPro"/>
</dbReference>
<dbReference type="Gene3D" id="1.10.600.10">
    <property type="entry name" value="Farnesyl Diphosphate Synthase"/>
    <property type="match status" value="1"/>
</dbReference>
<dbReference type="CDD" id="cd00684">
    <property type="entry name" value="Terpene_cyclase_plant_C1"/>
    <property type="match status" value="1"/>
</dbReference>
<organism evidence="7 8">
    <name type="scientific">Phaseolus angularis</name>
    <name type="common">Azuki bean</name>
    <name type="synonym">Vigna angularis</name>
    <dbReference type="NCBI Taxonomy" id="3914"/>
    <lineage>
        <taxon>Eukaryota</taxon>
        <taxon>Viridiplantae</taxon>
        <taxon>Streptophyta</taxon>
        <taxon>Embryophyta</taxon>
        <taxon>Tracheophyta</taxon>
        <taxon>Spermatophyta</taxon>
        <taxon>Magnoliopsida</taxon>
        <taxon>eudicotyledons</taxon>
        <taxon>Gunneridae</taxon>
        <taxon>Pentapetalae</taxon>
        <taxon>rosids</taxon>
        <taxon>fabids</taxon>
        <taxon>Fabales</taxon>
        <taxon>Fabaceae</taxon>
        <taxon>Papilionoideae</taxon>
        <taxon>50 kb inversion clade</taxon>
        <taxon>NPAAA clade</taxon>
        <taxon>indigoferoid/millettioid clade</taxon>
        <taxon>Phaseoleae</taxon>
        <taxon>Vigna</taxon>
    </lineage>
</organism>
<evidence type="ECO:0000313" key="8">
    <source>
        <dbReference type="Proteomes" id="UP000743370"/>
    </source>
</evidence>
<dbReference type="SUPFAM" id="SSF48239">
    <property type="entry name" value="Terpenoid cyclases/Protein prenyltransferases"/>
    <property type="match status" value="1"/>
</dbReference>
<dbReference type="InterPro" id="IPR050148">
    <property type="entry name" value="Terpene_synthase-like"/>
</dbReference>
<dbReference type="GO" id="GO:0009611">
    <property type="term" value="P:response to wounding"/>
    <property type="evidence" value="ECO:0007669"/>
    <property type="project" value="UniProtKB-ARBA"/>
</dbReference>
<keyword evidence="3" id="KW-0460">Magnesium</keyword>
<evidence type="ECO:0000313" key="7">
    <source>
        <dbReference type="EMBL" id="KAG2397289.1"/>
    </source>
</evidence>
<gene>
    <name evidence="7" type="ORF">HKW66_Vig0144750</name>
</gene>
<dbReference type="InterPro" id="IPR044814">
    <property type="entry name" value="Terpene_cyclase_plant_C1"/>
</dbReference>
<dbReference type="InterPro" id="IPR005630">
    <property type="entry name" value="Terpene_synthase_metal-bd"/>
</dbReference>
<feature type="domain" description="Terpene synthase metal-binding" evidence="6">
    <location>
        <begin position="310"/>
        <end position="538"/>
    </location>
</feature>
<dbReference type="SFLD" id="SFLDG01019">
    <property type="entry name" value="Terpene_Cyclase_Like_1_C_Termi"/>
    <property type="match status" value="1"/>
</dbReference>
<sequence length="606" mass="69628">MTLVNPTLLNSSFTPHLTFPKPLKPVAPILLQRRIIFPRYNAITANVKVSERKSANYQPNLWTYDFLQSLKHAYADIRYEDRAKMLQEEVRRMIKDESSDIWLKLELINDVKRLGLSYHYDKEIGEALLRCHSSAGFSSTFVNRSLHETALCFRLLREYGHDVSAGTIASRVYLFDHVDIFERFKEENGNFKASLVSDVKGMLSLYEASFLGYEGEKILDEAMVFSSFHLRVALNEGKGSNMLLEQVNHALELPLHHRIQRLEARWSIESYAKRTDSNRFLLEAAKLDFNIVQSTMQNDLQQMSRWWRGMGLASKLSFSRDRLMECFFWTVGMVFEPQFSDLRKGLTKVTSLITTIDDVYDVYGTLEELELFTAAVESWDVKAVQVLPDYMKICFLALYNTVNEFAYDALKEHGQDILPYLTKAVQAKWSRDRHLPRFEDYINNAWVSVSGVVILTHAYFLLNQSITKEALQSLHNYHSLLQKPSLIFRLCNDLGTSKAELERGEAASSIVCFMRESGASEEGAYKHIHSLLNETWKKMNKDRVSQSPFPKAFVETAVNLGRISQCTYQYGDGHGAPDSTAKNRILSLIIEPIALYETEALQQVVY</sequence>
<dbReference type="PANTHER" id="PTHR31225">
    <property type="entry name" value="OS04G0344100 PROTEIN-RELATED"/>
    <property type="match status" value="1"/>
</dbReference>
<name>A0A8T0KDE8_PHAAN</name>
<dbReference type="InterPro" id="IPR008949">
    <property type="entry name" value="Isoprenoid_synthase_dom_sf"/>
</dbReference>
<dbReference type="InterPro" id="IPR008930">
    <property type="entry name" value="Terpenoid_cyclase/PrenylTrfase"/>
</dbReference>
<dbReference type="Pfam" id="PF01397">
    <property type="entry name" value="Terpene_synth"/>
    <property type="match status" value="1"/>
</dbReference>
<dbReference type="Proteomes" id="UP000743370">
    <property type="component" value="Unassembled WGS sequence"/>
</dbReference>
<dbReference type="GO" id="GO:0010333">
    <property type="term" value="F:terpene synthase activity"/>
    <property type="evidence" value="ECO:0007669"/>
    <property type="project" value="InterPro"/>
</dbReference>
<dbReference type="GO" id="GO:0016102">
    <property type="term" value="P:diterpenoid biosynthetic process"/>
    <property type="evidence" value="ECO:0007669"/>
    <property type="project" value="InterPro"/>
</dbReference>
<evidence type="ECO:0000259" key="6">
    <source>
        <dbReference type="Pfam" id="PF03936"/>
    </source>
</evidence>
<dbReference type="SUPFAM" id="SSF48576">
    <property type="entry name" value="Terpenoid synthases"/>
    <property type="match status" value="1"/>
</dbReference>
<keyword evidence="2" id="KW-0479">Metal-binding</keyword>
<evidence type="ECO:0000259" key="5">
    <source>
        <dbReference type="Pfam" id="PF01397"/>
    </source>
</evidence>
<evidence type="ECO:0000256" key="4">
    <source>
        <dbReference type="ARBA" id="ARBA00023239"/>
    </source>
</evidence>
<dbReference type="AlphaFoldDB" id="A0A8T0KDE8"/>
<reference evidence="7 8" key="1">
    <citation type="submission" date="2020-05" db="EMBL/GenBank/DDBJ databases">
        <title>Vigna angularis (adzuki bean) Var. LongXiaoDou No. 4 denovo assembly.</title>
        <authorList>
            <person name="Xiang H."/>
        </authorList>
    </citation>
    <scope>NUCLEOTIDE SEQUENCE [LARGE SCALE GENOMIC DNA]</scope>
    <source>
        <tissue evidence="7">Leaf</tissue>
    </source>
</reference>
<proteinExistence type="predicted"/>